<protein>
    <submittedName>
        <fullName evidence="2">Glycoside hydrolase family 38, N-terminal domain-containing protein</fullName>
    </submittedName>
</protein>
<dbReference type="InterPro" id="IPR000602">
    <property type="entry name" value="Glyco_hydro_38_N"/>
</dbReference>
<dbReference type="GO" id="GO:0009313">
    <property type="term" value="P:oligosaccharide catabolic process"/>
    <property type="evidence" value="ECO:0007669"/>
    <property type="project" value="TreeGrafter"/>
</dbReference>
<dbReference type="PANTHER" id="PTHR46017:SF1">
    <property type="entry name" value="ALPHA-MANNOSIDASE 2C1"/>
    <property type="match status" value="1"/>
</dbReference>
<accession>A0AAV9Z7Q0</accession>
<comment type="caution">
    <text evidence="2">The sequence shown here is derived from an EMBL/GenBank/DDBJ whole genome shotgun (WGS) entry which is preliminary data.</text>
</comment>
<dbReference type="Proteomes" id="UP001362999">
    <property type="component" value="Unassembled WGS sequence"/>
</dbReference>
<dbReference type="EMBL" id="JAWWNJ010000188">
    <property type="protein sequence ID" value="KAK6974095.1"/>
    <property type="molecule type" value="Genomic_DNA"/>
</dbReference>
<dbReference type="PANTHER" id="PTHR46017">
    <property type="entry name" value="ALPHA-MANNOSIDASE 2C1"/>
    <property type="match status" value="1"/>
</dbReference>
<dbReference type="InterPro" id="IPR011330">
    <property type="entry name" value="Glyco_hydro/deAcase_b/a-brl"/>
</dbReference>
<feature type="domain" description="Glycoside hydrolase family 38 N-terminal" evidence="1">
    <location>
        <begin position="1"/>
        <end position="120"/>
    </location>
</feature>
<reference evidence="2 3" key="1">
    <citation type="journal article" date="2024" name="J Genomics">
        <title>Draft genome sequencing and assembly of Favolaschia claudopus CIRM-BRFM 2984 isolated from oak limbs.</title>
        <authorList>
            <person name="Navarro D."/>
            <person name="Drula E."/>
            <person name="Chaduli D."/>
            <person name="Cazenave R."/>
            <person name="Ahrendt S."/>
            <person name="Wang J."/>
            <person name="Lipzen A."/>
            <person name="Daum C."/>
            <person name="Barry K."/>
            <person name="Grigoriev I.V."/>
            <person name="Favel A."/>
            <person name="Rosso M.N."/>
            <person name="Martin F."/>
        </authorList>
    </citation>
    <scope>NUCLEOTIDE SEQUENCE [LARGE SCALE GENOMIC DNA]</scope>
    <source>
        <strain evidence="2 3">CIRM-BRFM 2984</strain>
    </source>
</reference>
<evidence type="ECO:0000313" key="2">
    <source>
        <dbReference type="EMBL" id="KAK6974095.1"/>
    </source>
</evidence>
<dbReference type="GO" id="GO:0006013">
    <property type="term" value="P:mannose metabolic process"/>
    <property type="evidence" value="ECO:0007669"/>
    <property type="project" value="InterPro"/>
</dbReference>
<keyword evidence="3" id="KW-1185">Reference proteome</keyword>
<organism evidence="2 3">
    <name type="scientific">Favolaschia claudopus</name>
    <dbReference type="NCBI Taxonomy" id="2862362"/>
    <lineage>
        <taxon>Eukaryota</taxon>
        <taxon>Fungi</taxon>
        <taxon>Dikarya</taxon>
        <taxon>Basidiomycota</taxon>
        <taxon>Agaricomycotina</taxon>
        <taxon>Agaricomycetes</taxon>
        <taxon>Agaricomycetidae</taxon>
        <taxon>Agaricales</taxon>
        <taxon>Marasmiineae</taxon>
        <taxon>Mycenaceae</taxon>
        <taxon>Favolaschia</taxon>
    </lineage>
</organism>
<proteinExistence type="predicted"/>
<dbReference type="AlphaFoldDB" id="A0AAV9Z7Q0"/>
<keyword evidence="2" id="KW-0378">Hydrolase</keyword>
<dbReference type="SUPFAM" id="SSF88713">
    <property type="entry name" value="Glycoside hydrolase/deacetylase"/>
    <property type="match status" value="1"/>
</dbReference>
<name>A0AAV9Z7Q0_9AGAR</name>
<evidence type="ECO:0000313" key="3">
    <source>
        <dbReference type="Proteomes" id="UP001362999"/>
    </source>
</evidence>
<dbReference type="Gene3D" id="3.20.110.10">
    <property type="entry name" value="Glycoside hydrolase 38, N terminal domain"/>
    <property type="match status" value="1"/>
</dbReference>
<feature type="non-terminal residue" evidence="2">
    <location>
        <position position="1"/>
    </location>
</feature>
<evidence type="ECO:0000259" key="1">
    <source>
        <dbReference type="Pfam" id="PF01074"/>
    </source>
</evidence>
<sequence>WSYSVTQRKTARSWATQLDLMMERYEEHQFVCSQAQQYKWLDEQYPSVFKRISARVAAKKFHPIGGAWVEHDANMPSGEALVRQMVYGQRYFESKFGVRCETGWLPDSFGLTGALPQLMR</sequence>
<dbReference type="InterPro" id="IPR027291">
    <property type="entry name" value="Glyco_hydro_38_N_sf"/>
</dbReference>
<dbReference type="GO" id="GO:0004559">
    <property type="term" value="F:alpha-mannosidase activity"/>
    <property type="evidence" value="ECO:0007669"/>
    <property type="project" value="InterPro"/>
</dbReference>
<dbReference type="Pfam" id="PF01074">
    <property type="entry name" value="Glyco_hydro_38N"/>
    <property type="match status" value="1"/>
</dbReference>
<dbReference type="GO" id="GO:0000329">
    <property type="term" value="C:fungal-type vacuole membrane"/>
    <property type="evidence" value="ECO:0007669"/>
    <property type="project" value="TreeGrafter"/>
</dbReference>
<gene>
    <name evidence="2" type="ORF">R3P38DRAFT_2584565</name>
</gene>